<dbReference type="InterPro" id="IPR055280">
    <property type="entry name" value="TIC32"/>
</dbReference>
<comment type="caution">
    <text evidence="1">The sequence shown here is derived from an EMBL/GenBank/DDBJ whole genome shotgun (WGS) entry which is preliminary data.</text>
</comment>
<dbReference type="Proteomes" id="UP001237642">
    <property type="component" value="Unassembled WGS sequence"/>
</dbReference>
<protein>
    <submittedName>
        <fullName evidence="1">Uncharacterized protein</fullName>
    </submittedName>
</protein>
<reference evidence="1" key="2">
    <citation type="submission" date="2023-05" db="EMBL/GenBank/DDBJ databases">
        <authorList>
            <person name="Schelkunov M.I."/>
        </authorList>
    </citation>
    <scope>NUCLEOTIDE SEQUENCE</scope>
    <source>
        <strain evidence="1">Hsosn_3</strain>
        <tissue evidence="1">Leaf</tissue>
    </source>
</reference>
<dbReference type="AlphaFoldDB" id="A0AAD8LY88"/>
<accession>A0AAD8LY88</accession>
<dbReference type="PANTHER" id="PTHR48476">
    <property type="entry name" value="SHORT-CHAIN DEHYDROGENASE TIC 32, CHLOROPLASTIC-LIKE"/>
    <property type="match status" value="1"/>
</dbReference>
<proteinExistence type="predicted"/>
<gene>
    <name evidence="1" type="ORF">POM88_052626</name>
</gene>
<evidence type="ECO:0000313" key="1">
    <source>
        <dbReference type="EMBL" id="KAK1352788.1"/>
    </source>
</evidence>
<dbReference type="PANTHER" id="PTHR48476:SF1">
    <property type="entry name" value="SHORT-CHAIN DEHYDROGENASE TIC 32, CHLOROPLASTIC-LIKE"/>
    <property type="match status" value="1"/>
</dbReference>
<organism evidence="1 2">
    <name type="scientific">Heracleum sosnowskyi</name>
    <dbReference type="NCBI Taxonomy" id="360622"/>
    <lineage>
        <taxon>Eukaryota</taxon>
        <taxon>Viridiplantae</taxon>
        <taxon>Streptophyta</taxon>
        <taxon>Embryophyta</taxon>
        <taxon>Tracheophyta</taxon>
        <taxon>Spermatophyta</taxon>
        <taxon>Magnoliopsida</taxon>
        <taxon>eudicotyledons</taxon>
        <taxon>Gunneridae</taxon>
        <taxon>Pentapetalae</taxon>
        <taxon>asterids</taxon>
        <taxon>campanulids</taxon>
        <taxon>Apiales</taxon>
        <taxon>Apiaceae</taxon>
        <taxon>Apioideae</taxon>
        <taxon>apioid superclade</taxon>
        <taxon>Tordylieae</taxon>
        <taxon>Tordyliinae</taxon>
        <taxon>Heracleum</taxon>
    </lineage>
</organism>
<keyword evidence="2" id="KW-1185">Reference proteome</keyword>
<sequence>MWLFSRKGLSGFSSNSTAEQVTDRVDGTGLAAIVSEVKCSNDAYTAQFGTDAGDNCEFTSSGKYCYHVPRYNTFIDGISPSSYPSENCGSRDTYLLVSSLDAGAATTCYMALHPQVKGISSEYYSNSNIAEASSQATDAGLTEKHLSV</sequence>
<reference evidence="1" key="1">
    <citation type="submission" date="2023-02" db="EMBL/GenBank/DDBJ databases">
        <title>Genome of toxic invasive species Heracleum sosnowskyi carries increased number of genes despite the absence of recent whole-genome duplications.</title>
        <authorList>
            <person name="Schelkunov M."/>
            <person name="Shtratnikova V."/>
            <person name="Makarenko M."/>
            <person name="Klepikova A."/>
            <person name="Omelchenko D."/>
            <person name="Novikova G."/>
            <person name="Obukhova E."/>
            <person name="Bogdanov V."/>
            <person name="Penin A."/>
            <person name="Logacheva M."/>
        </authorList>
    </citation>
    <scope>NUCLEOTIDE SEQUENCE</scope>
    <source>
        <strain evidence="1">Hsosn_3</strain>
        <tissue evidence="1">Leaf</tissue>
    </source>
</reference>
<name>A0AAD8LY88_9APIA</name>
<evidence type="ECO:0000313" key="2">
    <source>
        <dbReference type="Proteomes" id="UP001237642"/>
    </source>
</evidence>
<dbReference type="EMBL" id="JAUIZM010000014">
    <property type="protein sequence ID" value="KAK1352788.1"/>
    <property type="molecule type" value="Genomic_DNA"/>
</dbReference>